<protein>
    <recommendedName>
        <fullName evidence="1">Secretion system C-terminal sorting domain-containing protein</fullName>
    </recommendedName>
</protein>
<name>A0A644UD40_9ZZZZ</name>
<evidence type="ECO:0000313" key="2">
    <source>
        <dbReference type="EMBL" id="MPL76770.1"/>
    </source>
</evidence>
<gene>
    <name evidence="2" type="ORF">SDC9_22619</name>
</gene>
<accession>A0A644UD40</accession>
<sequence length="305" mass="34907">MFNMKTLISFFILLITVSSSGQTSIYHPFPDSNSSWNYSYQPNMCVFGWAREEYSFILSGDTTINNQTYHKLSIPFVNFYTTGTCTQRHSPGYKGAIRQDVLNKKVFIVPPSSTTEELLYDFNLTIGDTVQGYIASNFWANDTVISIDSVKVGNDFRKRWYINFWYNIYLIEGIGSTYGLIEFSPGLGIDFDSYDLDCFMQDNETLFPDANTYCQLITTTKDIDLLSGQVKVFPNPSRGSFSVEFSQPNDIKVITMKDLFGKIIFQEEINGQIKVNLENIKSGTYILTILDKYNRTDNRKIIICP</sequence>
<dbReference type="InterPro" id="IPR026444">
    <property type="entry name" value="Secre_tail"/>
</dbReference>
<organism evidence="2">
    <name type="scientific">bioreactor metagenome</name>
    <dbReference type="NCBI Taxonomy" id="1076179"/>
    <lineage>
        <taxon>unclassified sequences</taxon>
        <taxon>metagenomes</taxon>
        <taxon>ecological metagenomes</taxon>
    </lineage>
</organism>
<proteinExistence type="predicted"/>
<dbReference type="EMBL" id="VSSQ01000100">
    <property type="protein sequence ID" value="MPL76770.1"/>
    <property type="molecule type" value="Genomic_DNA"/>
</dbReference>
<dbReference type="Pfam" id="PF18962">
    <property type="entry name" value="Por_Secre_tail"/>
    <property type="match status" value="1"/>
</dbReference>
<comment type="caution">
    <text evidence="2">The sequence shown here is derived from an EMBL/GenBank/DDBJ whole genome shotgun (WGS) entry which is preliminary data.</text>
</comment>
<dbReference type="AlphaFoldDB" id="A0A644UD40"/>
<reference evidence="2" key="1">
    <citation type="submission" date="2019-08" db="EMBL/GenBank/DDBJ databases">
        <authorList>
            <person name="Kucharzyk K."/>
            <person name="Murdoch R.W."/>
            <person name="Higgins S."/>
            <person name="Loffler F."/>
        </authorList>
    </citation>
    <scope>NUCLEOTIDE SEQUENCE</scope>
</reference>
<feature type="domain" description="Secretion system C-terminal sorting" evidence="1">
    <location>
        <begin position="232"/>
        <end position="303"/>
    </location>
</feature>
<dbReference type="NCBIfam" id="TIGR04183">
    <property type="entry name" value="Por_Secre_tail"/>
    <property type="match status" value="1"/>
</dbReference>
<evidence type="ECO:0000259" key="1">
    <source>
        <dbReference type="Pfam" id="PF18962"/>
    </source>
</evidence>